<keyword evidence="4" id="KW-1185">Reference proteome</keyword>
<dbReference type="EMBL" id="JXNT01000017">
    <property type="protein sequence ID" value="ODM15393.1"/>
    <property type="molecule type" value="Genomic_DNA"/>
</dbReference>
<comment type="caution">
    <text evidence="3">The sequence shown here is derived from an EMBL/GenBank/DDBJ whole genome shotgun (WGS) entry which is preliminary data.</text>
</comment>
<sequence>MPISLLQRRLANVMITVGLLTSPGGKLLTWRTKLIDARGTGEPQGVPTMFYILIQKTIHSVLGGVSLPVKYRGPQQNATSGERFAIDIVNRSPRDCPKQKYGLFGYSQGATLMFNALSRLNKKALDVVG</sequence>
<dbReference type="Pfam" id="PF01083">
    <property type="entry name" value="Cutinase"/>
    <property type="match status" value="1"/>
</dbReference>
<evidence type="ECO:0000256" key="2">
    <source>
        <dbReference type="ARBA" id="ARBA00023157"/>
    </source>
</evidence>
<dbReference type="VEuPathDB" id="FungiDB:SI65_09334"/>
<dbReference type="AlphaFoldDB" id="A0A1E3B371"/>
<dbReference type="Proteomes" id="UP000094569">
    <property type="component" value="Unassembled WGS sequence"/>
</dbReference>
<evidence type="ECO:0000256" key="1">
    <source>
        <dbReference type="ARBA" id="ARBA00022801"/>
    </source>
</evidence>
<protein>
    <submittedName>
        <fullName evidence="3">Uncharacterized protein</fullName>
    </submittedName>
</protein>
<dbReference type="SUPFAM" id="SSF53474">
    <property type="entry name" value="alpha/beta-Hydrolases"/>
    <property type="match status" value="1"/>
</dbReference>
<reference evidence="3 4" key="1">
    <citation type="journal article" date="2016" name="BMC Genomics">
        <title>Comparative genomic and transcriptomic analyses of the Fuzhuan brick tea-fermentation fungus Aspergillus cristatus.</title>
        <authorList>
            <person name="Ge Y."/>
            <person name="Wang Y."/>
            <person name="Liu Y."/>
            <person name="Tan Y."/>
            <person name="Ren X."/>
            <person name="Zhang X."/>
            <person name="Hyde K.D."/>
            <person name="Liu Y."/>
            <person name="Liu Z."/>
        </authorList>
    </citation>
    <scope>NUCLEOTIDE SEQUENCE [LARGE SCALE GENOMIC DNA]</scope>
    <source>
        <strain evidence="3 4">GZAAS20.1005</strain>
    </source>
</reference>
<dbReference type="OrthoDB" id="2586582at2759"/>
<keyword evidence="1" id="KW-0378">Hydrolase</keyword>
<evidence type="ECO:0000313" key="4">
    <source>
        <dbReference type="Proteomes" id="UP000094569"/>
    </source>
</evidence>
<accession>A0A1E3B371</accession>
<dbReference type="InterPro" id="IPR029058">
    <property type="entry name" value="AB_hydrolase_fold"/>
</dbReference>
<dbReference type="PANTHER" id="PTHR33630:SF9">
    <property type="entry name" value="CUTINASE 4"/>
    <property type="match status" value="1"/>
</dbReference>
<dbReference type="GO" id="GO:0052689">
    <property type="term" value="F:carboxylic ester hydrolase activity"/>
    <property type="evidence" value="ECO:0007669"/>
    <property type="project" value="UniProtKB-ARBA"/>
</dbReference>
<dbReference type="InterPro" id="IPR000675">
    <property type="entry name" value="Cutinase/axe"/>
</dbReference>
<evidence type="ECO:0000313" key="3">
    <source>
        <dbReference type="EMBL" id="ODM15393.1"/>
    </source>
</evidence>
<name>A0A1E3B371_ASPCR</name>
<dbReference type="STRING" id="573508.A0A1E3B371"/>
<proteinExistence type="predicted"/>
<gene>
    <name evidence="3" type="ORF">SI65_09334</name>
</gene>
<dbReference type="PANTHER" id="PTHR33630">
    <property type="entry name" value="CUTINASE RV1984C-RELATED-RELATED"/>
    <property type="match status" value="1"/>
</dbReference>
<dbReference type="Gene3D" id="3.40.50.1820">
    <property type="entry name" value="alpha/beta hydrolase"/>
    <property type="match status" value="1"/>
</dbReference>
<keyword evidence="2" id="KW-1015">Disulfide bond</keyword>
<organism evidence="3 4">
    <name type="scientific">Aspergillus cristatus</name>
    <name type="common">Chinese Fuzhuan brick tea-fermentation fungus</name>
    <name type="synonym">Eurotium cristatum</name>
    <dbReference type="NCBI Taxonomy" id="573508"/>
    <lineage>
        <taxon>Eukaryota</taxon>
        <taxon>Fungi</taxon>
        <taxon>Dikarya</taxon>
        <taxon>Ascomycota</taxon>
        <taxon>Pezizomycotina</taxon>
        <taxon>Eurotiomycetes</taxon>
        <taxon>Eurotiomycetidae</taxon>
        <taxon>Eurotiales</taxon>
        <taxon>Aspergillaceae</taxon>
        <taxon>Aspergillus</taxon>
        <taxon>Aspergillus subgen. Aspergillus</taxon>
    </lineage>
</organism>